<evidence type="ECO:0000256" key="2">
    <source>
        <dbReference type="SAM" id="SignalP"/>
    </source>
</evidence>
<accession>A0A560L5L7</accession>
<evidence type="ECO:0000256" key="1">
    <source>
        <dbReference type="RuleBase" id="RU004003"/>
    </source>
</evidence>
<dbReference type="RefSeq" id="WP_146992057.1">
    <property type="nucleotide sequence ID" value="NZ_VITY01000018.1"/>
</dbReference>
<dbReference type="AlphaFoldDB" id="A0A560L5L7"/>
<dbReference type="InterPro" id="IPR032789">
    <property type="entry name" value="T2SS-T3SS_pil_N"/>
</dbReference>
<dbReference type="PANTHER" id="PTHR30332:SF17">
    <property type="entry name" value="TYPE IV PILIATION SYSTEM PROTEIN DR_0774-RELATED"/>
    <property type="match status" value="1"/>
</dbReference>
<dbReference type="InterPro" id="IPR004846">
    <property type="entry name" value="T2SS/T3SS_dom"/>
</dbReference>
<dbReference type="PRINTS" id="PR01032">
    <property type="entry name" value="PHAGEIV"/>
</dbReference>
<evidence type="ECO:0000313" key="4">
    <source>
        <dbReference type="EMBL" id="TWB88460.1"/>
    </source>
</evidence>
<dbReference type="STRING" id="1755647.AS156_04940"/>
<dbReference type="InterPro" id="IPR001775">
    <property type="entry name" value="GspD/PilQ"/>
</dbReference>
<organism evidence="4 5">
    <name type="scientific">Bradyrhizobium macuxiense</name>
    <dbReference type="NCBI Taxonomy" id="1755647"/>
    <lineage>
        <taxon>Bacteria</taxon>
        <taxon>Pseudomonadati</taxon>
        <taxon>Pseudomonadota</taxon>
        <taxon>Alphaproteobacteria</taxon>
        <taxon>Hyphomicrobiales</taxon>
        <taxon>Nitrobacteraceae</taxon>
        <taxon>Bradyrhizobium</taxon>
    </lineage>
</organism>
<dbReference type="OrthoDB" id="9775455at2"/>
<dbReference type="Pfam" id="PF00263">
    <property type="entry name" value="Secretin"/>
    <property type="match status" value="1"/>
</dbReference>
<evidence type="ECO:0000313" key="5">
    <source>
        <dbReference type="Proteomes" id="UP000321304"/>
    </source>
</evidence>
<feature type="domain" description="BON" evidence="3">
    <location>
        <begin position="122"/>
        <end position="192"/>
    </location>
</feature>
<evidence type="ECO:0000259" key="3">
    <source>
        <dbReference type="PROSITE" id="PS50914"/>
    </source>
</evidence>
<keyword evidence="2" id="KW-0732">Signal</keyword>
<dbReference type="EMBL" id="VITY01000018">
    <property type="protein sequence ID" value="TWB88460.1"/>
    <property type="molecule type" value="Genomic_DNA"/>
</dbReference>
<feature type="signal peptide" evidence="2">
    <location>
        <begin position="1"/>
        <end position="21"/>
    </location>
</feature>
<sequence length="568" mass="58717">MMGSRVSVDAGLGLVALSAMAFGAAIALFHCIDPAAAADRRAPSASSGVFVSEMSDVQRVRVTVNKSRTFRVDTAFSTIVAGSPDIADVKSLSDHLIYVQGKKTGTTNVILFDSGMKQIGILDVEVTLDIGNLQQNIQNGTGTRGIKVSASEGQVVLSGVAADAVSAERAMTIAQGSVPQGGIVVNAMSVAAPQQVMLEVRFLEVNRAAGRDLGVNLYAANANGTNVGNSGLGGVTNAGRVAIGGNSINSNRNVTVTGTNPSVTDTTTTSTNNVGAFPTGSLPVLGTLGTLATTAGGVAAPPFGSLLTSILRTSNGSSVDLLITALETKGLARRLAEPNLTTLSGDAARFLAGGEFPVPVASTQVAGSLPTVTIDYKKFGVELAFVPTVLSRGVINLRVEPSVSELDFSNAVTIAGTTIPALTRRDARTTVELRDGQSFAIAGLLQTRNQQDVSQLPWIGSVPVLGSLFSSKSYQQQETDLVIIVTPRLVAPAAPGQQLASPLDSRLPANDVDFFLNGQMEVRKRYNDYVNSGGDVKGPYGHIIAPDAVVRAPPPAVVVDQPVVKTLN</sequence>
<dbReference type="Pfam" id="PF13629">
    <property type="entry name" value="T2SS-T3SS_pil_N"/>
    <property type="match status" value="1"/>
</dbReference>
<keyword evidence="5" id="KW-1185">Reference proteome</keyword>
<dbReference type="GO" id="GO:0015627">
    <property type="term" value="C:type II protein secretion system complex"/>
    <property type="evidence" value="ECO:0007669"/>
    <property type="project" value="TreeGrafter"/>
</dbReference>
<dbReference type="InterPro" id="IPR007055">
    <property type="entry name" value="BON_dom"/>
</dbReference>
<dbReference type="PROSITE" id="PS50914">
    <property type="entry name" value="BON"/>
    <property type="match status" value="1"/>
</dbReference>
<feature type="chain" id="PRO_5022244014" evidence="2">
    <location>
        <begin position="22"/>
        <end position="568"/>
    </location>
</feature>
<dbReference type="Pfam" id="PF04972">
    <property type="entry name" value="BON"/>
    <property type="match status" value="1"/>
</dbReference>
<gene>
    <name evidence="4" type="ORF">FBZ93_118140</name>
</gene>
<comment type="caution">
    <text evidence="4">The sequence shown here is derived from an EMBL/GenBank/DDBJ whole genome shotgun (WGS) entry which is preliminary data.</text>
</comment>
<name>A0A560L5L7_9BRAD</name>
<dbReference type="PRINTS" id="PR00811">
    <property type="entry name" value="BCTERIALGSPD"/>
</dbReference>
<dbReference type="PANTHER" id="PTHR30332">
    <property type="entry name" value="PROBABLE GENERAL SECRETION PATHWAY PROTEIN D"/>
    <property type="match status" value="1"/>
</dbReference>
<comment type="similarity">
    <text evidence="1">Belongs to the bacterial secretin family.</text>
</comment>
<proteinExistence type="inferred from homology"/>
<dbReference type="Proteomes" id="UP000321304">
    <property type="component" value="Unassembled WGS sequence"/>
</dbReference>
<reference evidence="4 5" key="1">
    <citation type="submission" date="2019-06" db="EMBL/GenBank/DDBJ databases">
        <title>Genomic Encyclopedia of Type Strains, Phase IV (KMG-V): Genome sequencing to study the core and pangenomes of soil and plant-associated prokaryotes.</title>
        <authorList>
            <person name="Whitman W."/>
        </authorList>
    </citation>
    <scope>NUCLEOTIDE SEQUENCE [LARGE SCALE GENOMIC DNA]</scope>
    <source>
        <strain evidence="4 5">BR 10355</strain>
    </source>
</reference>
<protein>
    <submittedName>
        <fullName evidence="4">Pilus assembly protein CpaC</fullName>
    </submittedName>
</protein>
<dbReference type="GO" id="GO:0009306">
    <property type="term" value="P:protein secretion"/>
    <property type="evidence" value="ECO:0007669"/>
    <property type="project" value="InterPro"/>
</dbReference>
<dbReference type="InterPro" id="IPR050810">
    <property type="entry name" value="Bact_Secretion_Sys_Channel"/>
</dbReference>